<organism evidence="10 11">
    <name type="scientific">Acropora cervicornis</name>
    <name type="common">Staghorn coral</name>
    <dbReference type="NCBI Taxonomy" id="6130"/>
    <lineage>
        <taxon>Eukaryota</taxon>
        <taxon>Metazoa</taxon>
        <taxon>Cnidaria</taxon>
        <taxon>Anthozoa</taxon>
        <taxon>Hexacorallia</taxon>
        <taxon>Scleractinia</taxon>
        <taxon>Astrocoeniina</taxon>
        <taxon>Acroporidae</taxon>
        <taxon>Acropora</taxon>
    </lineage>
</organism>
<dbReference type="EMBL" id="JARQWQ010000137">
    <property type="protein sequence ID" value="KAK2548837.1"/>
    <property type="molecule type" value="Genomic_DNA"/>
</dbReference>
<protein>
    <submittedName>
        <fullName evidence="10">Adenosine receptor A3</fullName>
    </submittedName>
</protein>
<evidence type="ECO:0000256" key="2">
    <source>
        <dbReference type="ARBA" id="ARBA00022475"/>
    </source>
</evidence>
<dbReference type="AlphaFoldDB" id="A0AAD9UT88"/>
<keyword evidence="6" id="KW-0297">G-protein coupled receptor</keyword>
<comment type="caution">
    <text evidence="10">The sequence shown here is derived from an EMBL/GenBank/DDBJ whole genome shotgun (WGS) entry which is preliminary data.</text>
</comment>
<dbReference type="InterPro" id="IPR017452">
    <property type="entry name" value="GPCR_Rhodpsn_7TM"/>
</dbReference>
<keyword evidence="2" id="KW-1003">Cell membrane</keyword>
<keyword evidence="5 8" id="KW-0472">Membrane</keyword>
<dbReference type="GO" id="GO:0004930">
    <property type="term" value="F:G protein-coupled receptor activity"/>
    <property type="evidence" value="ECO:0007669"/>
    <property type="project" value="UniProtKB-KW"/>
</dbReference>
<dbReference type="PROSITE" id="PS00237">
    <property type="entry name" value="G_PROTEIN_RECEP_F1_1"/>
    <property type="match status" value="1"/>
</dbReference>
<keyword evidence="6" id="KW-0807">Transducer</keyword>
<dbReference type="PANTHER" id="PTHR22750">
    <property type="entry name" value="G-PROTEIN COUPLED RECEPTOR"/>
    <property type="match status" value="1"/>
</dbReference>
<dbReference type="SUPFAM" id="SSF81321">
    <property type="entry name" value="Family A G protein-coupled receptor-like"/>
    <property type="match status" value="1"/>
</dbReference>
<feature type="transmembrane region" description="Helical" evidence="8">
    <location>
        <begin position="99"/>
        <end position="124"/>
    </location>
</feature>
<feature type="domain" description="G-protein coupled receptors family 1 profile" evidence="9">
    <location>
        <begin position="40"/>
        <end position="296"/>
    </location>
</feature>
<reference evidence="10" key="2">
    <citation type="journal article" date="2023" name="Science">
        <title>Genomic signatures of disease resistance in endangered staghorn corals.</title>
        <authorList>
            <person name="Vollmer S.V."/>
            <person name="Selwyn J.D."/>
            <person name="Despard B.A."/>
            <person name="Roesel C.L."/>
        </authorList>
    </citation>
    <scope>NUCLEOTIDE SEQUENCE</scope>
    <source>
        <strain evidence="10">K2</strain>
    </source>
</reference>
<evidence type="ECO:0000256" key="5">
    <source>
        <dbReference type="ARBA" id="ARBA00023136"/>
    </source>
</evidence>
<dbReference type="GO" id="GO:0005886">
    <property type="term" value="C:plasma membrane"/>
    <property type="evidence" value="ECO:0007669"/>
    <property type="project" value="UniProtKB-SubCell"/>
</dbReference>
<reference evidence="10" key="1">
    <citation type="journal article" date="2023" name="G3 (Bethesda)">
        <title>Whole genome assembly and annotation of the endangered Caribbean coral Acropora cervicornis.</title>
        <authorList>
            <person name="Selwyn J.D."/>
            <person name="Vollmer S.V."/>
        </authorList>
    </citation>
    <scope>NUCLEOTIDE SEQUENCE</scope>
    <source>
        <strain evidence="10">K2</strain>
    </source>
</reference>
<evidence type="ECO:0000313" key="11">
    <source>
        <dbReference type="Proteomes" id="UP001249851"/>
    </source>
</evidence>
<evidence type="ECO:0000256" key="3">
    <source>
        <dbReference type="ARBA" id="ARBA00022692"/>
    </source>
</evidence>
<keyword evidence="4 8" id="KW-1133">Transmembrane helix</keyword>
<feature type="compositionally biased region" description="Polar residues" evidence="7">
    <location>
        <begin position="206"/>
        <end position="215"/>
    </location>
</feature>
<keyword evidence="11" id="KW-1185">Reference proteome</keyword>
<name>A0AAD9UT88_ACRCE</name>
<dbReference type="PROSITE" id="PS50262">
    <property type="entry name" value="G_PROTEIN_RECEP_F1_2"/>
    <property type="match status" value="1"/>
</dbReference>
<dbReference type="PRINTS" id="PR00237">
    <property type="entry name" value="GPCRRHODOPSN"/>
</dbReference>
<dbReference type="Pfam" id="PF00001">
    <property type="entry name" value="7tm_1"/>
    <property type="match status" value="2"/>
</dbReference>
<gene>
    <name evidence="10" type="ORF">P5673_030880</name>
</gene>
<evidence type="ECO:0000256" key="1">
    <source>
        <dbReference type="ARBA" id="ARBA00004651"/>
    </source>
</evidence>
<keyword evidence="6 10" id="KW-0675">Receptor</keyword>
<keyword evidence="3 6" id="KW-0812">Transmembrane</keyword>
<feature type="region of interest" description="Disordered" evidence="7">
    <location>
        <begin position="205"/>
        <end position="225"/>
    </location>
</feature>
<feature type="transmembrane region" description="Helical" evidence="8">
    <location>
        <begin position="20"/>
        <end position="47"/>
    </location>
</feature>
<dbReference type="CDD" id="cd00637">
    <property type="entry name" value="7tm_classA_rhodopsin-like"/>
    <property type="match status" value="1"/>
</dbReference>
<comment type="subcellular location">
    <subcellularLocation>
        <location evidence="1">Cell membrane</location>
        <topology evidence="1">Multi-pass membrane protein</topology>
    </subcellularLocation>
</comment>
<feature type="transmembrane region" description="Helical" evidence="8">
    <location>
        <begin position="145"/>
        <end position="164"/>
    </location>
</feature>
<feature type="transmembrane region" description="Helical" evidence="8">
    <location>
        <begin position="277"/>
        <end position="298"/>
    </location>
</feature>
<dbReference type="Proteomes" id="UP001249851">
    <property type="component" value="Unassembled WGS sequence"/>
</dbReference>
<evidence type="ECO:0000256" key="4">
    <source>
        <dbReference type="ARBA" id="ARBA00022989"/>
    </source>
</evidence>
<accession>A0AAD9UT88</accession>
<comment type="similarity">
    <text evidence="6">Belongs to the G-protein coupled receptor 1 family.</text>
</comment>
<dbReference type="Gene3D" id="1.20.1070.10">
    <property type="entry name" value="Rhodopsin 7-helix transmembrane proteins"/>
    <property type="match status" value="1"/>
</dbReference>
<evidence type="ECO:0000256" key="7">
    <source>
        <dbReference type="SAM" id="MobiDB-lite"/>
    </source>
</evidence>
<evidence type="ECO:0000259" key="9">
    <source>
        <dbReference type="PROSITE" id="PS50262"/>
    </source>
</evidence>
<evidence type="ECO:0000256" key="6">
    <source>
        <dbReference type="RuleBase" id="RU000688"/>
    </source>
</evidence>
<evidence type="ECO:0000313" key="10">
    <source>
        <dbReference type="EMBL" id="KAK2548837.1"/>
    </source>
</evidence>
<proteinExistence type="inferred from homology"/>
<feature type="transmembrane region" description="Helical" evidence="8">
    <location>
        <begin position="245"/>
        <end position="265"/>
    </location>
</feature>
<evidence type="ECO:0000256" key="8">
    <source>
        <dbReference type="SAM" id="Phobius"/>
    </source>
</evidence>
<feature type="transmembrane region" description="Helical" evidence="8">
    <location>
        <begin position="170"/>
        <end position="192"/>
    </location>
</feature>
<dbReference type="InterPro" id="IPR000276">
    <property type="entry name" value="GPCR_Rhodpsn"/>
</dbReference>
<sequence>MSVNFSVILQGPYPSPKIPFALYVVDLTVNAVCSLTATILNALVIVALRKIPLTQVHSVFKAVLLNLALADLVVGLLVQPTYISAVLTAMYGYHEVSRILATVFYLANWFFPNISVSFLALIAIDRFLALHFQTRYRRIVTFRRVVVALGFLWVLKCVETFILIYDYRIFNIHASVGLMILLTVITTCYLKIYFTLRRHEKETGGESASSIQNSRRGNDRPGEITSQGKTSFSLVRYKRSFHDMLCLYVAFLCFYVPPLCVFIAIQVRGEENITYMIRFLGATLILVNSSLNPLLYCWRIRAIRRAMWTTVKEVFCK</sequence>
<feature type="transmembrane region" description="Helical" evidence="8">
    <location>
        <begin position="59"/>
        <end position="79"/>
    </location>
</feature>